<proteinExistence type="predicted"/>
<keyword evidence="2" id="KW-0812">Transmembrane</keyword>
<dbReference type="Proteomes" id="UP000663844">
    <property type="component" value="Unassembled WGS sequence"/>
</dbReference>
<evidence type="ECO:0000313" key="4">
    <source>
        <dbReference type="EMBL" id="CAF1456614.1"/>
    </source>
</evidence>
<organism evidence="3 8">
    <name type="scientific">Adineta steineri</name>
    <dbReference type="NCBI Taxonomy" id="433720"/>
    <lineage>
        <taxon>Eukaryota</taxon>
        <taxon>Metazoa</taxon>
        <taxon>Spiralia</taxon>
        <taxon>Gnathifera</taxon>
        <taxon>Rotifera</taxon>
        <taxon>Eurotatoria</taxon>
        <taxon>Bdelloidea</taxon>
        <taxon>Adinetida</taxon>
        <taxon>Adinetidae</taxon>
        <taxon>Adineta</taxon>
    </lineage>
</organism>
<reference evidence="3" key="1">
    <citation type="submission" date="2021-02" db="EMBL/GenBank/DDBJ databases">
        <authorList>
            <person name="Nowell W R."/>
        </authorList>
    </citation>
    <scope>NUCLEOTIDE SEQUENCE</scope>
</reference>
<evidence type="ECO:0000313" key="8">
    <source>
        <dbReference type="Proteomes" id="UP000663860"/>
    </source>
</evidence>
<dbReference type="Proteomes" id="UP000663868">
    <property type="component" value="Unassembled WGS sequence"/>
</dbReference>
<dbReference type="Proteomes" id="UP000663845">
    <property type="component" value="Unassembled WGS sequence"/>
</dbReference>
<dbReference type="EMBL" id="CAJNOG010001792">
    <property type="protein sequence ID" value="CAF1471336.1"/>
    <property type="molecule type" value="Genomic_DNA"/>
</dbReference>
<dbReference type="EMBL" id="CAJNON010001369">
    <property type="protein sequence ID" value="CAF1456614.1"/>
    <property type="molecule type" value="Genomic_DNA"/>
</dbReference>
<sequence length="144" mass="15785">MASLLRNTRSILTRFSCIQRTATTVAATSGTQVKTSGTAAKHSQTSNSSSGTHMAVRDARQRLSPVDAIKPRPAGEPFIPLVGTALNVWGQMALGLIVVTSVYFIYINYITNPEFYKSLKLSREATKRDKDQHSTKHDDKAGHH</sequence>
<dbReference type="EMBL" id="CAJOAZ010000621">
    <property type="protein sequence ID" value="CAF3685221.1"/>
    <property type="molecule type" value="Genomic_DNA"/>
</dbReference>
<evidence type="ECO:0000313" key="3">
    <source>
        <dbReference type="EMBL" id="CAF0790838.1"/>
    </source>
</evidence>
<dbReference type="EMBL" id="CAJOBB010000203">
    <property type="protein sequence ID" value="CAF3608617.1"/>
    <property type="molecule type" value="Genomic_DNA"/>
</dbReference>
<dbReference type="Proteomes" id="UP000663891">
    <property type="component" value="Unassembled WGS sequence"/>
</dbReference>
<evidence type="ECO:0000256" key="1">
    <source>
        <dbReference type="SAM" id="MobiDB-lite"/>
    </source>
</evidence>
<accession>A0A813S6P2</accession>
<dbReference type="AlphaFoldDB" id="A0A813S6P2"/>
<evidence type="ECO:0000313" key="7">
    <source>
        <dbReference type="EMBL" id="CAF3685221.1"/>
    </source>
</evidence>
<feature type="region of interest" description="Disordered" evidence="1">
    <location>
        <begin position="125"/>
        <end position="144"/>
    </location>
</feature>
<evidence type="ECO:0000313" key="6">
    <source>
        <dbReference type="EMBL" id="CAF3608617.1"/>
    </source>
</evidence>
<dbReference type="Proteomes" id="UP000663860">
    <property type="component" value="Unassembled WGS sequence"/>
</dbReference>
<protein>
    <submittedName>
        <fullName evidence="3">Uncharacterized protein</fullName>
    </submittedName>
</protein>
<keyword evidence="2" id="KW-1133">Transmembrane helix</keyword>
<feature type="transmembrane region" description="Helical" evidence="2">
    <location>
        <begin position="88"/>
        <end position="110"/>
    </location>
</feature>
<keyword evidence="2" id="KW-0472">Membrane</keyword>
<dbReference type="EMBL" id="CAJNOE010000040">
    <property type="protein sequence ID" value="CAF0790838.1"/>
    <property type="molecule type" value="Genomic_DNA"/>
</dbReference>
<dbReference type="OrthoDB" id="9992932at2759"/>
<gene>
    <name evidence="3" type="ORF">IZO911_LOCUS6389</name>
    <name evidence="5" type="ORF">JYZ213_LOCUS41828</name>
    <name evidence="6" type="ORF">KXQ929_LOCUS5519</name>
    <name evidence="7" type="ORF">OXD698_LOCUS11204</name>
    <name evidence="4" type="ORF">VCS650_LOCUS39790</name>
</gene>
<feature type="region of interest" description="Disordered" evidence="1">
    <location>
        <begin position="29"/>
        <end position="55"/>
    </location>
</feature>
<evidence type="ECO:0000256" key="2">
    <source>
        <dbReference type="SAM" id="Phobius"/>
    </source>
</evidence>
<comment type="caution">
    <text evidence="3">The sequence shown here is derived from an EMBL/GenBank/DDBJ whole genome shotgun (WGS) entry which is preliminary data.</text>
</comment>
<name>A0A813S6P2_9BILA</name>
<evidence type="ECO:0000313" key="5">
    <source>
        <dbReference type="EMBL" id="CAF1471336.1"/>
    </source>
</evidence>
<feature type="compositionally biased region" description="Polar residues" evidence="1">
    <location>
        <begin position="29"/>
        <end position="52"/>
    </location>
</feature>